<keyword evidence="3" id="KW-0732">Signal</keyword>
<evidence type="ECO:0000256" key="1">
    <source>
        <dbReference type="ARBA" id="ARBA00023180"/>
    </source>
</evidence>
<evidence type="ECO:0000256" key="2">
    <source>
        <dbReference type="SAM" id="MobiDB-lite"/>
    </source>
</evidence>
<feature type="region of interest" description="Disordered" evidence="2">
    <location>
        <begin position="169"/>
        <end position="200"/>
    </location>
</feature>
<dbReference type="AlphaFoldDB" id="A0A1A9VW81"/>
<protein>
    <submittedName>
        <fullName evidence="5">COesterase domain-containing protein</fullName>
    </submittedName>
</protein>
<sequence length="346" mass="38960">MCRKHSLAIWLFCLTFFGLQHQDNQVKHTEASKQYITANKAFSTKIPTTITTTPTTTETTRRTSSSSIASTAASIGTTKQVIGDVLQIEDEEYVELAEDTIIQSESIPDLNDNEDDNDNDDHQDTNALTVYHLRNQMNDVQKKNAIKRKYLLQELLRQHEQTFKETQQIYNDTGGGSNTNDDDDDHDDGGDDASAGNEGKSILLPINNKSLLKYSKHKKNVGDTLAFDFKQNVLRLFNNTKSNDNHSHKELHVNNTLASLLPVTIIGEITIKQGRLIGIRRTFHSSTGLRDVDQYLGLPYAESPIGSRRFMPPERSSIRPVTYFTAIELFLLICFNACLQRGSHRG</sequence>
<dbReference type="InterPro" id="IPR002018">
    <property type="entry name" value="CarbesteraseB"/>
</dbReference>
<dbReference type="Proteomes" id="UP000078200">
    <property type="component" value="Unassembled WGS sequence"/>
</dbReference>
<feature type="signal peptide" evidence="3">
    <location>
        <begin position="1"/>
        <end position="22"/>
    </location>
</feature>
<dbReference type="Pfam" id="PF00135">
    <property type="entry name" value="COesterase"/>
    <property type="match status" value="1"/>
</dbReference>
<evidence type="ECO:0000313" key="6">
    <source>
        <dbReference type="Proteomes" id="UP000078200"/>
    </source>
</evidence>
<dbReference type="InterPro" id="IPR029058">
    <property type="entry name" value="AB_hydrolase_fold"/>
</dbReference>
<feature type="compositionally biased region" description="Acidic residues" evidence="2">
    <location>
        <begin position="111"/>
        <end position="121"/>
    </location>
</feature>
<feature type="chain" id="PRO_5008399709" evidence="3">
    <location>
        <begin position="23"/>
        <end position="346"/>
    </location>
</feature>
<name>A0A1A9VW81_GLOAU</name>
<evidence type="ECO:0000313" key="5">
    <source>
        <dbReference type="EnsemblMetazoa" id="GAUT049633-PA"/>
    </source>
</evidence>
<accession>A0A1A9VW81</accession>
<dbReference type="VEuPathDB" id="VectorBase:GAUT049633"/>
<evidence type="ECO:0000259" key="4">
    <source>
        <dbReference type="Pfam" id="PF00135"/>
    </source>
</evidence>
<keyword evidence="1" id="KW-0325">Glycoprotein</keyword>
<dbReference type="Gene3D" id="3.40.50.1820">
    <property type="entry name" value="alpha/beta hydrolase"/>
    <property type="match status" value="1"/>
</dbReference>
<organism evidence="5 6">
    <name type="scientific">Glossina austeni</name>
    <name type="common">Savannah tsetse fly</name>
    <dbReference type="NCBI Taxonomy" id="7395"/>
    <lineage>
        <taxon>Eukaryota</taxon>
        <taxon>Metazoa</taxon>
        <taxon>Ecdysozoa</taxon>
        <taxon>Arthropoda</taxon>
        <taxon>Hexapoda</taxon>
        <taxon>Insecta</taxon>
        <taxon>Pterygota</taxon>
        <taxon>Neoptera</taxon>
        <taxon>Endopterygota</taxon>
        <taxon>Diptera</taxon>
        <taxon>Brachycera</taxon>
        <taxon>Muscomorpha</taxon>
        <taxon>Hippoboscoidea</taxon>
        <taxon>Glossinidae</taxon>
        <taxon>Glossina</taxon>
    </lineage>
</organism>
<feature type="region of interest" description="Disordered" evidence="2">
    <location>
        <begin position="50"/>
        <end position="71"/>
    </location>
</feature>
<keyword evidence="6" id="KW-1185">Reference proteome</keyword>
<feature type="compositionally biased region" description="Acidic residues" evidence="2">
    <location>
        <begin position="180"/>
        <end position="191"/>
    </location>
</feature>
<proteinExistence type="predicted"/>
<reference evidence="5" key="1">
    <citation type="submission" date="2020-05" db="UniProtKB">
        <authorList>
            <consortium name="EnsemblMetazoa"/>
        </authorList>
    </citation>
    <scope>IDENTIFICATION</scope>
    <source>
        <strain evidence="5">TTRI</strain>
    </source>
</reference>
<dbReference type="EnsemblMetazoa" id="GAUT049633-RA">
    <property type="protein sequence ID" value="GAUT049633-PA"/>
    <property type="gene ID" value="GAUT049633"/>
</dbReference>
<dbReference type="SUPFAM" id="SSF53474">
    <property type="entry name" value="alpha/beta-Hydrolases"/>
    <property type="match status" value="1"/>
</dbReference>
<feature type="region of interest" description="Disordered" evidence="2">
    <location>
        <begin position="104"/>
        <end position="124"/>
    </location>
</feature>
<evidence type="ECO:0000256" key="3">
    <source>
        <dbReference type="SAM" id="SignalP"/>
    </source>
</evidence>
<feature type="domain" description="Carboxylesterase type B" evidence="4">
    <location>
        <begin position="269"/>
        <end position="315"/>
    </location>
</feature>
<dbReference type="STRING" id="7395.A0A1A9VW81"/>